<proteinExistence type="inferred from homology"/>
<dbReference type="InterPro" id="IPR013766">
    <property type="entry name" value="Thioredoxin_domain"/>
</dbReference>
<dbReference type="PANTHER" id="PTHR13887">
    <property type="entry name" value="GLUTATHIONE S-TRANSFERASE KAPPA"/>
    <property type="match status" value="1"/>
</dbReference>
<evidence type="ECO:0000259" key="7">
    <source>
        <dbReference type="PROSITE" id="PS51352"/>
    </source>
</evidence>
<dbReference type="EMBL" id="MFGJ01000006">
    <property type="protein sequence ID" value="OGF32302.1"/>
    <property type="molecule type" value="Genomic_DNA"/>
</dbReference>
<organism evidence="8 9">
    <name type="scientific">Candidatus Falkowbacteria bacterium RIFOXYC2_FULL_36_12</name>
    <dbReference type="NCBI Taxonomy" id="1798002"/>
    <lineage>
        <taxon>Bacteria</taxon>
        <taxon>Candidatus Falkowiibacteriota</taxon>
    </lineage>
</organism>
<dbReference type="Proteomes" id="UP000179001">
    <property type="component" value="Unassembled WGS sequence"/>
</dbReference>
<evidence type="ECO:0000256" key="2">
    <source>
        <dbReference type="ARBA" id="ARBA00022729"/>
    </source>
</evidence>
<dbReference type="SUPFAM" id="SSF52833">
    <property type="entry name" value="Thioredoxin-like"/>
    <property type="match status" value="1"/>
</dbReference>
<keyword evidence="6" id="KW-0812">Transmembrane</keyword>
<evidence type="ECO:0000313" key="8">
    <source>
        <dbReference type="EMBL" id="OGF32302.1"/>
    </source>
</evidence>
<accession>A0A1F5T059</accession>
<dbReference type="PROSITE" id="PS51352">
    <property type="entry name" value="THIOREDOXIN_2"/>
    <property type="match status" value="1"/>
</dbReference>
<dbReference type="STRING" id="1798002.A2478_03170"/>
<keyword evidence="4" id="KW-1015">Disulfide bond</keyword>
<name>A0A1F5T059_9BACT</name>
<gene>
    <name evidence="8" type="ORF">A2478_03170</name>
</gene>
<dbReference type="InterPro" id="IPR036249">
    <property type="entry name" value="Thioredoxin-like_sf"/>
</dbReference>
<evidence type="ECO:0000256" key="3">
    <source>
        <dbReference type="ARBA" id="ARBA00023002"/>
    </source>
</evidence>
<evidence type="ECO:0000256" key="1">
    <source>
        <dbReference type="ARBA" id="ARBA00005791"/>
    </source>
</evidence>
<evidence type="ECO:0000256" key="4">
    <source>
        <dbReference type="ARBA" id="ARBA00023157"/>
    </source>
</evidence>
<keyword evidence="5" id="KW-0676">Redox-active center</keyword>
<evidence type="ECO:0000256" key="5">
    <source>
        <dbReference type="ARBA" id="ARBA00023284"/>
    </source>
</evidence>
<dbReference type="GO" id="GO:0016491">
    <property type="term" value="F:oxidoreductase activity"/>
    <property type="evidence" value="ECO:0007669"/>
    <property type="project" value="UniProtKB-KW"/>
</dbReference>
<feature type="transmembrane region" description="Helical" evidence="6">
    <location>
        <begin position="12"/>
        <end position="36"/>
    </location>
</feature>
<reference evidence="8 9" key="1">
    <citation type="journal article" date="2016" name="Nat. Commun.">
        <title>Thousands of microbial genomes shed light on interconnected biogeochemical processes in an aquifer system.</title>
        <authorList>
            <person name="Anantharaman K."/>
            <person name="Brown C.T."/>
            <person name="Hug L.A."/>
            <person name="Sharon I."/>
            <person name="Castelle C.J."/>
            <person name="Probst A.J."/>
            <person name="Thomas B.C."/>
            <person name="Singh A."/>
            <person name="Wilkins M.J."/>
            <person name="Karaoz U."/>
            <person name="Brodie E.L."/>
            <person name="Williams K.H."/>
            <person name="Hubbard S.S."/>
            <person name="Banfield J.F."/>
        </authorList>
    </citation>
    <scope>NUCLEOTIDE SEQUENCE [LARGE SCALE GENOMIC DNA]</scope>
</reference>
<comment type="caution">
    <text evidence="8">The sequence shown here is derived from an EMBL/GenBank/DDBJ whole genome shotgun (WGS) entry which is preliminary data.</text>
</comment>
<evidence type="ECO:0000256" key="6">
    <source>
        <dbReference type="SAM" id="Phobius"/>
    </source>
</evidence>
<keyword evidence="3" id="KW-0560">Oxidoreductase</keyword>
<sequence>MEKQKNESKVNFFLGFFAGLAVISMIGFFVLLAMVISGGESTTGVVQAGNDDSNLVIDNTDTADQPQNVVAVKPISDDDYVKGDPNADVQLIIYDDFECPYCLNHEATVNKIVDEYGDKVAIAFRHFPLSFHPNAQKAAEAYECGAEQGKFWEMKNKLFDLNESGTMSVANYKKAAVELKLNTSQFNTCLDSGQYASKIASQQQDAITFGVEGTPGNFLNGQLVSGALPFEQFKPVIDQILAQ</sequence>
<protein>
    <recommendedName>
        <fullName evidence="7">Thioredoxin domain-containing protein</fullName>
    </recommendedName>
</protein>
<dbReference type="InterPro" id="IPR012336">
    <property type="entry name" value="Thioredoxin-like_fold"/>
</dbReference>
<keyword evidence="6" id="KW-0472">Membrane</keyword>
<evidence type="ECO:0000313" key="9">
    <source>
        <dbReference type="Proteomes" id="UP000179001"/>
    </source>
</evidence>
<keyword evidence="6" id="KW-1133">Transmembrane helix</keyword>
<dbReference type="Gene3D" id="3.40.30.10">
    <property type="entry name" value="Glutaredoxin"/>
    <property type="match status" value="1"/>
</dbReference>
<feature type="domain" description="Thioredoxin" evidence="7">
    <location>
        <begin position="46"/>
        <end position="242"/>
    </location>
</feature>
<comment type="similarity">
    <text evidence="1">Belongs to the thioredoxin family. DsbA subfamily.</text>
</comment>
<dbReference type="Pfam" id="PF13462">
    <property type="entry name" value="Thioredoxin_4"/>
    <property type="match status" value="1"/>
</dbReference>
<dbReference type="AlphaFoldDB" id="A0A1F5T059"/>
<dbReference type="PANTHER" id="PTHR13887:SF14">
    <property type="entry name" value="DISULFIDE BOND FORMATION PROTEIN D"/>
    <property type="match status" value="1"/>
</dbReference>
<keyword evidence="2" id="KW-0732">Signal</keyword>